<gene>
    <name evidence="2" type="ORF">ACHAXA_003746</name>
</gene>
<evidence type="ECO:0000256" key="1">
    <source>
        <dbReference type="SAM" id="MobiDB-lite"/>
    </source>
</evidence>
<sequence>MTDRHRNRSASPTNAFGNGNTIRLDGIYKLIAPVIATQRENFAKVILGCCREMLELDRDIRRRYDTLLKFETKYRDEDDLDASNRPKVKPYIPVSLRTKLSVSCSQLVQKDGRCSQELTEIQTRQERARNLHEAYKTNVAAELKGIAEIEIKARRKLFGYTYSQSIITIAEGLVIIAKNMPGRQPLEMSVRDVAKIATVKALSNLPTSHWEDARFVPADGEKEFRSDAFIRDHITHHNIDENIVAEMQQSTNPTEKAIANYVIRKLGEWWPTLTHLLWSADVKRDHTKRLDAELSDLFESKAIVKANKQLADAMETGADQTVRPLVEQIVRRKMAKKISANKKASRKKSSGGPKNQGSTPENSGQSNRANSGEKAKSKNAKSNRQSKKKSKDDTELSDDDKSAASNESRKRGRSPKPRSILKTSKKSKFLKNHDDYIVVEADKNLGGCLLSRDDYITRAFMDHLGDEHVYQRIPQLEAYDRQINLANRLKSLLMEWDDNKLISQAESRFLLKSIEPGGLIIGFRSYDL</sequence>
<reference evidence="2 3" key="1">
    <citation type="submission" date="2024-10" db="EMBL/GenBank/DDBJ databases">
        <title>Updated reference genomes for cyclostephanoid diatoms.</title>
        <authorList>
            <person name="Roberts W.R."/>
            <person name="Alverson A.J."/>
        </authorList>
    </citation>
    <scope>NUCLEOTIDE SEQUENCE [LARGE SCALE GENOMIC DNA]</scope>
    <source>
        <strain evidence="2 3">AJA228-03</strain>
    </source>
</reference>
<accession>A0ABD3SS93</accession>
<dbReference type="AlphaFoldDB" id="A0ABD3SS93"/>
<evidence type="ECO:0000313" key="3">
    <source>
        <dbReference type="Proteomes" id="UP001530377"/>
    </source>
</evidence>
<proteinExistence type="predicted"/>
<feature type="compositionally biased region" description="Basic residues" evidence="1">
    <location>
        <begin position="336"/>
        <end position="349"/>
    </location>
</feature>
<keyword evidence="3" id="KW-1185">Reference proteome</keyword>
<name>A0ABD3SS93_9STRA</name>
<comment type="caution">
    <text evidence="2">The sequence shown here is derived from an EMBL/GenBank/DDBJ whole genome shotgun (WGS) entry which is preliminary data.</text>
</comment>
<organism evidence="2 3">
    <name type="scientific">Cyclostephanos tholiformis</name>
    <dbReference type="NCBI Taxonomy" id="382380"/>
    <lineage>
        <taxon>Eukaryota</taxon>
        <taxon>Sar</taxon>
        <taxon>Stramenopiles</taxon>
        <taxon>Ochrophyta</taxon>
        <taxon>Bacillariophyta</taxon>
        <taxon>Coscinodiscophyceae</taxon>
        <taxon>Thalassiosirophycidae</taxon>
        <taxon>Stephanodiscales</taxon>
        <taxon>Stephanodiscaceae</taxon>
        <taxon>Cyclostephanos</taxon>
    </lineage>
</organism>
<feature type="region of interest" description="Disordered" evidence="1">
    <location>
        <begin position="336"/>
        <end position="425"/>
    </location>
</feature>
<feature type="compositionally biased region" description="Basic and acidic residues" evidence="1">
    <location>
        <begin position="390"/>
        <end position="402"/>
    </location>
</feature>
<dbReference type="Proteomes" id="UP001530377">
    <property type="component" value="Unassembled WGS sequence"/>
</dbReference>
<feature type="compositionally biased region" description="Polar residues" evidence="1">
    <location>
        <begin position="352"/>
        <end position="370"/>
    </location>
</feature>
<evidence type="ECO:0000313" key="2">
    <source>
        <dbReference type="EMBL" id="KAL3827477.1"/>
    </source>
</evidence>
<dbReference type="EMBL" id="JALLPB020000003">
    <property type="protein sequence ID" value="KAL3827477.1"/>
    <property type="molecule type" value="Genomic_DNA"/>
</dbReference>
<feature type="compositionally biased region" description="Basic residues" evidence="1">
    <location>
        <begin position="377"/>
        <end position="389"/>
    </location>
</feature>
<protein>
    <submittedName>
        <fullName evidence="2">Uncharacterized protein</fullName>
    </submittedName>
</protein>